<feature type="domain" description="MacB-like periplasmic core" evidence="8">
    <location>
        <begin position="9"/>
        <end position="130"/>
    </location>
</feature>
<protein>
    <submittedName>
        <fullName evidence="9">ABC transporter permease</fullName>
    </submittedName>
</protein>
<dbReference type="GO" id="GO:0022857">
    <property type="term" value="F:transmembrane transporter activity"/>
    <property type="evidence" value="ECO:0007669"/>
    <property type="project" value="TreeGrafter"/>
</dbReference>
<evidence type="ECO:0000256" key="2">
    <source>
        <dbReference type="ARBA" id="ARBA00022475"/>
    </source>
</evidence>
<feature type="non-terminal residue" evidence="9">
    <location>
        <position position="280"/>
    </location>
</feature>
<keyword evidence="4 6" id="KW-1133">Transmembrane helix</keyword>
<gene>
    <name evidence="9" type="ORF">C9994_16110</name>
</gene>
<proteinExistence type="predicted"/>
<evidence type="ECO:0000256" key="4">
    <source>
        <dbReference type="ARBA" id="ARBA00022989"/>
    </source>
</evidence>
<evidence type="ECO:0000313" key="9">
    <source>
        <dbReference type="EMBL" id="PTB91120.1"/>
    </source>
</evidence>
<evidence type="ECO:0000313" key="10">
    <source>
        <dbReference type="Proteomes" id="UP000240608"/>
    </source>
</evidence>
<dbReference type="Pfam" id="PF12704">
    <property type="entry name" value="MacB_PCD"/>
    <property type="match status" value="1"/>
</dbReference>
<reference evidence="9 10" key="1">
    <citation type="submission" date="2018-03" db="EMBL/GenBank/DDBJ databases">
        <title>Cross-interface Injection: A General Nanoliter Liquid Handling Method Applied to Single Cells Genome Amplification Automated Nanoliter Liquid Handling Applied to Single Cell Multiple Displacement Amplification.</title>
        <authorList>
            <person name="Yun J."/>
            <person name="Xu P."/>
            <person name="Xu J."/>
            <person name="Dai X."/>
            <person name="Wang Y."/>
            <person name="Zheng X."/>
            <person name="Cao C."/>
            <person name="Yi Q."/>
            <person name="Zhu Y."/>
            <person name="Wang L."/>
            <person name="Dong Z."/>
            <person name="Huang Y."/>
            <person name="Huang L."/>
            <person name="Du W."/>
        </authorList>
    </citation>
    <scope>NUCLEOTIDE SEQUENCE [LARGE SCALE GENOMIC DNA]</scope>
    <source>
        <strain evidence="9 10">Z-D1-2</strain>
    </source>
</reference>
<feature type="transmembrane region" description="Helical" evidence="6">
    <location>
        <begin position="243"/>
        <end position="264"/>
    </location>
</feature>
<evidence type="ECO:0000259" key="7">
    <source>
        <dbReference type="Pfam" id="PF02687"/>
    </source>
</evidence>
<comment type="subcellular location">
    <subcellularLocation>
        <location evidence="1">Cell membrane</location>
        <topology evidence="1">Multi-pass membrane protein</topology>
    </subcellularLocation>
</comment>
<dbReference type="AlphaFoldDB" id="A0A2T4DBD8"/>
<dbReference type="PANTHER" id="PTHR30572:SF18">
    <property type="entry name" value="ABC-TYPE MACROLIDE FAMILY EXPORT SYSTEM PERMEASE COMPONENT 2"/>
    <property type="match status" value="1"/>
</dbReference>
<keyword evidence="5 6" id="KW-0472">Membrane</keyword>
<organism evidence="9 10">
    <name type="scientific">Marivirga lumbricoides</name>
    <dbReference type="NCBI Taxonomy" id="1046115"/>
    <lineage>
        <taxon>Bacteria</taxon>
        <taxon>Pseudomonadati</taxon>
        <taxon>Bacteroidota</taxon>
        <taxon>Cytophagia</taxon>
        <taxon>Cytophagales</taxon>
        <taxon>Marivirgaceae</taxon>
        <taxon>Marivirga</taxon>
    </lineage>
</organism>
<evidence type="ECO:0000256" key="5">
    <source>
        <dbReference type="ARBA" id="ARBA00023136"/>
    </source>
</evidence>
<accession>A0A2T4DBD8</accession>
<name>A0A2T4DBD8_9BACT</name>
<dbReference type="PANTHER" id="PTHR30572">
    <property type="entry name" value="MEMBRANE COMPONENT OF TRANSPORTER-RELATED"/>
    <property type="match status" value="1"/>
</dbReference>
<sequence length="280" mass="31643">MSRSFKETRLTCADSGFFDLFSFPLLEGNPSEQLKAPNTIVLSRKMANKYFENESALNKSLILNGAETYKITGFFEDMPENSHLQFDFLLSMSTILDHANNNSWTSNNFYTYYELRDDANLENVINKINQKSDAELAIVLNIMMNGKTLEEFKAEGGTMDFFMQPLEDVYLKSDFTVDIGRMGNRNYVILFGLIAVFIIILASINFMNLSTARSANRGKEVGVRKVLGSYRSNLVGQFLTESILLSVFSFLVGLFLVVLLLPYFNELTGKQLVLPLSNPV</sequence>
<feature type="domain" description="ABC3 transporter permease C-terminal" evidence="7">
    <location>
        <begin position="193"/>
        <end position="272"/>
    </location>
</feature>
<dbReference type="GO" id="GO:0005886">
    <property type="term" value="C:plasma membrane"/>
    <property type="evidence" value="ECO:0007669"/>
    <property type="project" value="UniProtKB-SubCell"/>
</dbReference>
<evidence type="ECO:0000259" key="8">
    <source>
        <dbReference type="Pfam" id="PF12704"/>
    </source>
</evidence>
<keyword evidence="3 6" id="KW-0812">Transmembrane</keyword>
<comment type="caution">
    <text evidence="9">The sequence shown here is derived from an EMBL/GenBank/DDBJ whole genome shotgun (WGS) entry which is preliminary data.</text>
</comment>
<dbReference type="InterPro" id="IPR025857">
    <property type="entry name" value="MacB_PCD"/>
</dbReference>
<dbReference type="InterPro" id="IPR050250">
    <property type="entry name" value="Macrolide_Exporter_MacB"/>
</dbReference>
<dbReference type="InterPro" id="IPR003838">
    <property type="entry name" value="ABC3_permease_C"/>
</dbReference>
<feature type="transmembrane region" description="Helical" evidence="6">
    <location>
        <begin position="187"/>
        <end position="207"/>
    </location>
</feature>
<evidence type="ECO:0000256" key="3">
    <source>
        <dbReference type="ARBA" id="ARBA00022692"/>
    </source>
</evidence>
<evidence type="ECO:0000256" key="6">
    <source>
        <dbReference type="SAM" id="Phobius"/>
    </source>
</evidence>
<evidence type="ECO:0000256" key="1">
    <source>
        <dbReference type="ARBA" id="ARBA00004651"/>
    </source>
</evidence>
<dbReference type="Proteomes" id="UP000240608">
    <property type="component" value="Unassembled WGS sequence"/>
</dbReference>
<dbReference type="Pfam" id="PF02687">
    <property type="entry name" value="FtsX"/>
    <property type="match status" value="1"/>
</dbReference>
<keyword evidence="2" id="KW-1003">Cell membrane</keyword>
<dbReference type="EMBL" id="PYVU01000462">
    <property type="protein sequence ID" value="PTB91120.1"/>
    <property type="molecule type" value="Genomic_DNA"/>
</dbReference>